<name>A0A9D1M1T7_9FIRM</name>
<keyword evidence="1" id="KW-1133">Transmembrane helix</keyword>
<comment type="caution">
    <text evidence="2">The sequence shown here is derived from an EMBL/GenBank/DDBJ whole genome shotgun (WGS) entry which is preliminary data.</text>
</comment>
<organism evidence="2 3">
    <name type="scientific">Candidatus Merdicola faecigallinarum</name>
    <dbReference type="NCBI Taxonomy" id="2840862"/>
    <lineage>
        <taxon>Bacteria</taxon>
        <taxon>Bacillati</taxon>
        <taxon>Bacillota</taxon>
        <taxon>Clostridia</taxon>
        <taxon>Candidatus Merdicola</taxon>
    </lineage>
</organism>
<accession>A0A9D1M1T7</accession>
<evidence type="ECO:0000313" key="3">
    <source>
        <dbReference type="Proteomes" id="UP000824093"/>
    </source>
</evidence>
<feature type="transmembrane region" description="Helical" evidence="1">
    <location>
        <begin position="6"/>
        <end position="30"/>
    </location>
</feature>
<feature type="transmembrane region" description="Helical" evidence="1">
    <location>
        <begin position="42"/>
        <end position="62"/>
    </location>
</feature>
<gene>
    <name evidence="2" type="ORF">IAB70_06890</name>
</gene>
<dbReference type="Proteomes" id="UP000824093">
    <property type="component" value="Unassembled WGS sequence"/>
</dbReference>
<protein>
    <submittedName>
        <fullName evidence="2">Uncharacterized protein</fullName>
    </submittedName>
</protein>
<keyword evidence="1" id="KW-0812">Transmembrane</keyword>
<dbReference type="AlphaFoldDB" id="A0A9D1M1T7"/>
<keyword evidence="1" id="KW-0472">Membrane</keyword>
<reference evidence="2" key="2">
    <citation type="journal article" date="2021" name="PeerJ">
        <title>Extensive microbial diversity within the chicken gut microbiome revealed by metagenomics and culture.</title>
        <authorList>
            <person name="Gilroy R."/>
            <person name="Ravi A."/>
            <person name="Getino M."/>
            <person name="Pursley I."/>
            <person name="Horton D.L."/>
            <person name="Alikhan N.F."/>
            <person name="Baker D."/>
            <person name="Gharbi K."/>
            <person name="Hall N."/>
            <person name="Watson M."/>
            <person name="Adriaenssens E.M."/>
            <person name="Foster-Nyarko E."/>
            <person name="Jarju S."/>
            <person name="Secka A."/>
            <person name="Antonio M."/>
            <person name="Oren A."/>
            <person name="Chaudhuri R.R."/>
            <person name="La Ragione R."/>
            <person name="Hildebrand F."/>
            <person name="Pallen M.J."/>
        </authorList>
    </citation>
    <scope>NUCLEOTIDE SEQUENCE</scope>
    <source>
        <strain evidence="2">CHK195-15760</strain>
    </source>
</reference>
<dbReference type="EMBL" id="DVNH01000051">
    <property type="protein sequence ID" value="HIU52318.1"/>
    <property type="molecule type" value="Genomic_DNA"/>
</dbReference>
<proteinExistence type="predicted"/>
<evidence type="ECO:0000313" key="2">
    <source>
        <dbReference type="EMBL" id="HIU52318.1"/>
    </source>
</evidence>
<reference evidence="2" key="1">
    <citation type="submission" date="2020-10" db="EMBL/GenBank/DDBJ databases">
        <authorList>
            <person name="Gilroy R."/>
        </authorList>
    </citation>
    <scope>NUCLEOTIDE SEQUENCE</scope>
    <source>
        <strain evidence="2">CHK195-15760</strain>
    </source>
</reference>
<sequence length="287" mass="32099">MVLLGFEITGILVICFVMIVLVVAVGIIIVGKLCNKPIITKIGYVLLAIFLASMIVYGIYLLEELNKEGEQNKIGTNEVQNMVVEPIKTDMQTDITDLVKNNGRYFKGKVTKIGENEITFVSEKNEHVIRIGEDLPLINARTGKSMMQEEIKIGDFLDTFGKHVGIIRNISGEELKKELLENCSSENNAEDIIGNSFDLIEIEKINSEKALVTLEFMDIYGEMMPKNETFRVKFEVNDKTEITSKSRLCHSIDTLEAARGNIIDITIDASTLEKENPVLISFSATDN</sequence>
<evidence type="ECO:0000256" key="1">
    <source>
        <dbReference type="SAM" id="Phobius"/>
    </source>
</evidence>